<evidence type="ECO:0000313" key="6">
    <source>
        <dbReference type="EMBL" id="PNY81196.1"/>
    </source>
</evidence>
<evidence type="ECO:0000256" key="4">
    <source>
        <dbReference type="ARBA" id="ARBA00023136"/>
    </source>
</evidence>
<evidence type="ECO:0000256" key="5">
    <source>
        <dbReference type="RuleBase" id="RU363041"/>
    </source>
</evidence>
<sequence>MTGPLPDLEPWRWLLAGLAALLIGFAKSGVPGAGILFVPLMVSVFGARLSVGATLPLLLLGDLLGVLIYRAHADVPTLRRLAPWVAGGLGLGAGVLWGLGRAPAGGAWLGPLIGAVILALLGLTLAQRRGWLTWRPQSAASVASVGLLTGLTTMVANAAGPVTGLYLSALGQSARTLVGTSAWLYLLINLGKGALLLLLSLDTSAPPLFTPDTLWANLILAPLVGLGALLGRAFLPRLREDTFTTLLLVLAGVAAVRLLFPG</sequence>
<dbReference type="AlphaFoldDB" id="A0A2K3UXD7"/>
<dbReference type="GO" id="GO:0005886">
    <property type="term" value="C:plasma membrane"/>
    <property type="evidence" value="ECO:0007669"/>
    <property type="project" value="UniProtKB-SubCell"/>
</dbReference>
<feature type="transmembrane region" description="Helical" evidence="5">
    <location>
        <begin position="213"/>
        <end position="231"/>
    </location>
</feature>
<dbReference type="Proteomes" id="UP000236379">
    <property type="component" value="Unassembled WGS sequence"/>
</dbReference>
<feature type="transmembrane region" description="Helical" evidence="5">
    <location>
        <begin position="138"/>
        <end position="162"/>
    </location>
</feature>
<comment type="subcellular location">
    <subcellularLocation>
        <location evidence="5">Cell membrane</location>
        <topology evidence="5">Multi-pass membrane protein</topology>
    </subcellularLocation>
    <subcellularLocation>
        <location evidence="1">Membrane</location>
        <topology evidence="1">Multi-pass membrane protein</topology>
    </subcellularLocation>
</comment>
<feature type="transmembrane region" description="Helical" evidence="5">
    <location>
        <begin position="182"/>
        <end position="201"/>
    </location>
</feature>
<keyword evidence="7" id="KW-1185">Reference proteome</keyword>
<comment type="similarity">
    <text evidence="5">Belongs to the 4-toluene sulfonate uptake permease (TSUP) (TC 2.A.102) family.</text>
</comment>
<comment type="caution">
    <text evidence="6">The sequence shown here is derived from an EMBL/GenBank/DDBJ whole genome shotgun (WGS) entry which is preliminary data.</text>
</comment>
<feature type="transmembrane region" description="Helical" evidence="5">
    <location>
        <begin position="243"/>
        <end position="260"/>
    </location>
</feature>
<proteinExistence type="inferred from homology"/>
<evidence type="ECO:0000313" key="7">
    <source>
        <dbReference type="Proteomes" id="UP000236379"/>
    </source>
</evidence>
<accession>A0A2K3UXD7</accession>
<dbReference type="OrthoDB" id="9801058at2"/>
<keyword evidence="3 5" id="KW-1133">Transmembrane helix</keyword>
<keyword evidence="5" id="KW-1003">Cell membrane</keyword>
<feature type="transmembrane region" description="Helical" evidence="5">
    <location>
        <begin position="49"/>
        <end position="69"/>
    </location>
</feature>
<dbReference type="InterPro" id="IPR002781">
    <property type="entry name" value="TM_pro_TauE-like"/>
</dbReference>
<evidence type="ECO:0000256" key="3">
    <source>
        <dbReference type="ARBA" id="ARBA00022989"/>
    </source>
</evidence>
<feature type="transmembrane region" description="Helical" evidence="5">
    <location>
        <begin position="81"/>
        <end position="100"/>
    </location>
</feature>
<reference evidence="6 7" key="1">
    <citation type="submission" date="2018-01" db="EMBL/GenBank/DDBJ databases">
        <title>Deinococcus koreensis sp. nov., a radiation-resistant bacterium isolated from river water.</title>
        <authorList>
            <person name="Choi A."/>
        </authorList>
    </citation>
    <scope>NUCLEOTIDE SEQUENCE [LARGE SCALE GENOMIC DNA]</scope>
    <source>
        <strain evidence="6 7">SJW1-2</strain>
    </source>
</reference>
<keyword evidence="2 5" id="KW-0812">Transmembrane</keyword>
<gene>
    <name evidence="6" type="ORF">CVO96_07195</name>
</gene>
<protein>
    <recommendedName>
        <fullName evidence="5">Probable membrane transporter protein</fullName>
    </recommendedName>
</protein>
<feature type="transmembrane region" description="Helical" evidence="5">
    <location>
        <begin position="106"/>
        <end position="126"/>
    </location>
</feature>
<evidence type="ECO:0000256" key="1">
    <source>
        <dbReference type="ARBA" id="ARBA00004141"/>
    </source>
</evidence>
<organism evidence="6 7">
    <name type="scientific">Deinococcus koreensis</name>
    <dbReference type="NCBI Taxonomy" id="2054903"/>
    <lineage>
        <taxon>Bacteria</taxon>
        <taxon>Thermotogati</taxon>
        <taxon>Deinococcota</taxon>
        <taxon>Deinococci</taxon>
        <taxon>Deinococcales</taxon>
        <taxon>Deinococcaceae</taxon>
        <taxon>Deinococcus</taxon>
    </lineage>
</organism>
<evidence type="ECO:0000256" key="2">
    <source>
        <dbReference type="ARBA" id="ARBA00022692"/>
    </source>
</evidence>
<keyword evidence="4 5" id="KW-0472">Membrane</keyword>
<name>A0A2K3UXD7_9DEIO</name>
<dbReference type="Pfam" id="PF01925">
    <property type="entry name" value="TauE"/>
    <property type="match status" value="1"/>
</dbReference>
<dbReference type="EMBL" id="PPPD01000001">
    <property type="protein sequence ID" value="PNY81196.1"/>
    <property type="molecule type" value="Genomic_DNA"/>
</dbReference>
<feature type="transmembrane region" description="Helical" evidence="5">
    <location>
        <begin position="12"/>
        <end position="37"/>
    </location>
</feature>
<dbReference type="RefSeq" id="WP_103311638.1">
    <property type="nucleotide sequence ID" value="NZ_PPPD01000001.1"/>
</dbReference>